<proteinExistence type="predicted"/>
<evidence type="ECO:0000313" key="3">
    <source>
        <dbReference type="Proteomes" id="UP000467841"/>
    </source>
</evidence>
<sequence>MPLGNKPRETSGMGPAFKVVRIGIKQRMAHKKYKKCGAKVIARQIKKIQEKPDKVYTPYPPKTHFGYFPKREKVAVINIGLNGEETLSYMWVHDPSYKALYSYA</sequence>
<name>A0A6D2L334_9BRAS</name>
<dbReference type="Proteomes" id="UP000467841">
    <property type="component" value="Unassembled WGS sequence"/>
</dbReference>
<gene>
    <name evidence="2" type="ORF">MERR_LOCUS45995</name>
    <name evidence="1" type="ORF">MERR_LOCUS6843</name>
</gene>
<dbReference type="EMBL" id="CACVBM020000466">
    <property type="protein sequence ID" value="CAA7019608.1"/>
    <property type="molecule type" value="Genomic_DNA"/>
</dbReference>
<dbReference type="AlphaFoldDB" id="A0A6D2L334"/>
<keyword evidence="3" id="KW-1185">Reference proteome</keyword>
<evidence type="ECO:0000313" key="1">
    <source>
        <dbReference type="EMBL" id="CAA7019608.1"/>
    </source>
</evidence>
<organism evidence="2 3">
    <name type="scientific">Microthlaspi erraticum</name>
    <dbReference type="NCBI Taxonomy" id="1685480"/>
    <lineage>
        <taxon>Eukaryota</taxon>
        <taxon>Viridiplantae</taxon>
        <taxon>Streptophyta</taxon>
        <taxon>Embryophyta</taxon>
        <taxon>Tracheophyta</taxon>
        <taxon>Spermatophyta</taxon>
        <taxon>Magnoliopsida</taxon>
        <taxon>eudicotyledons</taxon>
        <taxon>Gunneridae</taxon>
        <taxon>Pentapetalae</taxon>
        <taxon>rosids</taxon>
        <taxon>malvids</taxon>
        <taxon>Brassicales</taxon>
        <taxon>Brassicaceae</taxon>
        <taxon>Coluteocarpeae</taxon>
        <taxon>Microthlaspi</taxon>
    </lineage>
</organism>
<dbReference type="EMBL" id="CACVBM020001736">
    <property type="protein sequence ID" value="CAA7058759.1"/>
    <property type="molecule type" value="Genomic_DNA"/>
</dbReference>
<protein>
    <submittedName>
        <fullName evidence="2">Uncharacterized protein</fullName>
    </submittedName>
</protein>
<reference evidence="2 3" key="1">
    <citation type="submission" date="2020-01" db="EMBL/GenBank/DDBJ databases">
        <authorList>
            <person name="Mishra B."/>
        </authorList>
    </citation>
    <scope>NUCLEOTIDE SEQUENCE [LARGE SCALE GENOMIC DNA]</scope>
</reference>
<evidence type="ECO:0000313" key="2">
    <source>
        <dbReference type="EMBL" id="CAA7058759.1"/>
    </source>
</evidence>
<accession>A0A6D2L334</accession>